<name>A0A5K7XGM0_9BACT</name>
<keyword evidence="3" id="KW-1185">Reference proteome</keyword>
<evidence type="ECO:0000313" key="2">
    <source>
        <dbReference type="EMBL" id="BBO33436.1"/>
    </source>
</evidence>
<dbReference type="PANTHER" id="PTHR41386">
    <property type="entry name" value="INTEGRAL MEMBRANE PROTEIN-RELATED"/>
    <property type="match status" value="1"/>
</dbReference>
<sequence>MTHSSLKKCAVCGLMKPSSQMMPGDLVRSPIALLIEVDHPQWSADQFICLEDLNTYRALHIEKTLIAERGELSSLEREVVDSLREHELLSENVDDEFIGQRTLGERLADRLAAFGGSWSFLILFAGGMAAWIGVNAILLRTAAFDAYPFILLNLVLSFIAAIQAPVIMMSQNRLEARDRMRAEHDYRINLKAELEIRHLHVKLDELMSHQWERMMEIQQMEVELMTELCRGKNR</sequence>
<evidence type="ECO:0000313" key="3">
    <source>
        <dbReference type="Proteomes" id="UP000326837"/>
    </source>
</evidence>
<feature type="transmembrane region" description="Helical" evidence="1">
    <location>
        <begin position="111"/>
        <end position="134"/>
    </location>
</feature>
<proteinExistence type="predicted"/>
<gene>
    <name evidence="2" type="ORF">PLANPX_3048</name>
</gene>
<dbReference type="KEGG" id="lpav:PLANPX_3048"/>
<dbReference type="Proteomes" id="UP000326837">
    <property type="component" value="Chromosome"/>
</dbReference>
<accession>A0A5K7XGM0</accession>
<evidence type="ECO:0000256" key="1">
    <source>
        <dbReference type="SAM" id="Phobius"/>
    </source>
</evidence>
<dbReference type="AlphaFoldDB" id="A0A5K7XGM0"/>
<protein>
    <recommendedName>
        <fullName evidence="4">DUF1003 domain-containing protein</fullName>
    </recommendedName>
</protein>
<dbReference type="RefSeq" id="WP_152099203.1">
    <property type="nucleotide sequence ID" value="NZ_AP021861.1"/>
</dbReference>
<keyword evidence="1" id="KW-1133">Transmembrane helix</keyword>
<dbReference type="PANTHER" id="PTHR41386:SF1">
    <property type="entry name" value="MEMBRANE PROTEIN"/>
    <property type="match status" value="1"/>
</dbReference>
<evidence type="ECO:0008006" key="4">
    <source>
        <dbReference type="Google" id="ProtNLM"/>
    </source>
</evidence>
<organism evidence="2 3">
    <name type="scientific">Lacipirellula parvula</name>
    <dbReference type="NCBI Taxonomy" id="2650471"/>
    <lineage>
        <taxon>Bacteria</taxon>
        <taxon>Pseudomonadati</taxon>
        <taxon>Planctomycetota</taxon>
        <taxon>Planctomycetia</taxon>
        <taxon>Pirellulales</taxon>
        <taxon>Lacipirellulaceae</taxon>
        <taxon>Lacipirellula</taxon>
    </lineage>
</organism>
<keyword evidence="1" id="KW-0472">Membrane</keyword>
<dbReference type="InterPro" id="IPR010406">
    <property type="entry name" value="DUF1003"/>
</dbReference>
<feature type="transmembrane region" description="Helical" evidence="1">
    <location>
        <begin position="146"/>
        <end position="170"/>
    </location>
</feature>
<dbReference type="EMBL" id="AP021861">
    <property type="protein sequence ID" value="BBO33436.1"/>
    <property type="molecule type" value="Genomic_DNA"/>
</dbReference>
<dbReference type="Pfam" id="PF06210">
    <property type="entry name" value="DUF1003"/>
    <property type="match status" value="1"/>
</dbReference>
<reference evidence="3" key="1">
    <citation type="submission" date="2019-10" db="EMBL/GenBank/DDBJ databases">
        <title>Lacipirellula parvula gen. nov., sp. nov., representing a lineage of planctomycetes widespread in freshwater anoxic habitats, and description of the family Lacipirellulaceae.</title>
        <authorList>
            <person name="Dedysh S.N."/>
            <person name="Kulichevskaya I.S."/>
            <person name="Beletsky A.V."/>
            <person name="Rakitin A.L."/>
            <person name="Mardanov A.V."/>
            <person name="Ivanova A.A."/>
            <person name="Saltykova V.X."/>
            <person name="Rijpstra W.I.C."/>
            <person name="Sinninghe Damste J.S."/>
            <person name="Ravin N.V."/>
        </authorList>
    </citation>
    <scope>NUCLEOTIDE SEQUENCE [LARGE SCALE GENOMIC DNA]</scope>
    <source>
        <strain evidence="3">PX69</strain>
    </source>
</reference>
<keyword evidence="1" id="KW-0812">Transmembrane</keyword>